<dbReference type="GO" id="GO:0016020">
    <property type="term" value="C:membrane"/>
    <property type="evidence" value="ECO:0007669"/>
    <property type="project" value="InterPro"/>
</dbReference>
<feature type="domain" description="Solute-binding protein family 3/N-terminal" evidence="5">
    <location>
        <begin position="32"/>
        <end position="253"/>
    </location>
</feature>
<dbReference type="EMBL" id="FNZK01000024">
    <property type="protein sequence ID" value="SEJ92180.1"/>
    <property type="molecule type" value="Genomic_DNA"/>
</dbReference>
<dbReference type="PROSITE" id="PS01039">
    <property type="entry name" value="SBP_BACTERIAL_3"/>
    <property type="match status" value="1"/>
</dbReference>
<reference evidence="7 8" key="1">
    <citation type="submission" date="2016-10" db="EMBL/GenBank/DDBJ databases">
        <authorList>
            <person name="de Groot N.N."/>
        </authorList>
    </citation>
    <scope>NUCLEOTIDE SEQUENCE [LARGE SCALE GENOMIC DNA]</scope>
    <source>
        <strain evidence="7 8">DSM 2179</strain>
    </source>
</reference>
<dbReference type="InterPro" id="IPR001638">
    <property type="entry name" value="Solute-binding_3/MltF_N"/>
</dbReference>
<dbReference type="SMART" id="SM00062">
    <property type="entry name" value="PBPb"/>
    <property type="match status" value="1"/>
</dbReference>
<evidence type="ECO:0000313" key="8">
    <source>
        <dbReference type="Proteomes" id="UP000199662"/>
    </source>
</evidence>
<evidence type="ECO:0000256" key="2">
    <source>
        <dbReference type="ARBA" id="ARBA00010333"/>
    </source>
</evidence>
<dbReference type="InterPro" id="IPR001320">
    <property type="entry name" value="Iontro_rcpt_C"/>
</dbReference>
<dbReference type="GO" id="GO:0015276">
    <property type="term" value="F:ligand-gated monoatomic ion channel activity"/>
    <property type="evidence" value="ECO:0007669"/>
    <property type="project" value="InterPro"/>
</dbReference>
<organism evidence="7 8">
    <name type="scientific">Propionispira arboris</name>
    <dbReference type="NCBI Taxonomy" id="84035"/>
    <lineage>
        <taxon>Bacteria</taxon>
        <taxon>Bacillati</taxon>
        <taxon>Bacillota</taxon>
        <taxon>Negativicutes</taxon>
        <taxon>Selenomonadales</taxon>
        <taxon>Selenomonadaceae</taxon>
        <taxon>Propionispira</taxon>
    </lineage>
</organism>
<comment type="subcellular location">
    <subcellularLocation>
        <location evidence="1">Cell envelope</location>
    </subcellularLocation>
</comment>
<dbReference type="PANTHER" id="PTHR35936:SF17">
    <property type="entry name" value="ARGININE-BINDING EXTRACELLULAR PROTEIN ARTP"/>
    <property type="match status" value="1"/>
</dbReference>
<dbReference type="AlphaFoldDB" id="A0A1H7CZJ1"/>
<sequence length="257" mass="27912">MSKKTVSVILLLFLFIIGLAGCGKQETTAGKTLQVGMDASYAPFGFQDEKTKDYIGFDIDLIKAVAKQAGFDVEINNLNFDGLIPALQTGNLDIAISDMTIDDDRSQKVEFSQSYYKAGLGIVVRANNTDIKSVADLAGKNVAVSIGSTGAEAARKIENVKIREFNTIADAFLELKAGGVDAVINDIPVNEYYTLQDKSKETKTVDTPINSEDLGIAVAKNNTELLAKIDKGLAEIKQNGEYEKIYVKWFGKKPPVE</sequence>
<evidence type="ECO:0000259" key="5">
    <source>
        <dbReference type="SMART" id="SM00062"/>
    </source>
</evidence>
<dbReference type="CDD" id="cd13624">
    <property type="entry name" value="PBP2_Arg_Lys_His"/>
    <property type="match status" value="1"/>
</dbReference>
<name>A0A1H7CZJ1_9FIRM</name>
<evidence type="ECO:0000256" key="1">
    <source>
        <dbReference type="ARBA" id="ARBA00004196"/>
    </source>
</evidence>
<protein>
    <submittedName>
        <fullName evidence="7">Polar amino acid transport system substrate-binding protein</fullName>
    </submittedName>
</protein>
<dbReference type="STRING" id="84035.SAMN05660742_12443"/>
<evidence type="ECO:0000256" key="4">
    <source>
        <dbReference type="RuleBase" id="RU003744"/>
    </source>
</evidence>
<evidence type="ECO:0000259" key="6">
    <source>
        <dbReference type="SMART" id="SM00079"/>
    </source>
</evidence>
<accession>A0A1H7CZJ1</accession>
<dbReference type="InterPro" id="IPR018313">
    <property type="entry name" value="SBP_3_CS"/>
</dbReference>
<dbReference type="SUPFAM" id="SSF53850">
    <property type="entry name" value="Periplasmic binding protein-like II"/>
    <property type="match status" value="1"/>
</dbReference>
<evidence type="ECO:0000256" key="3">
    <source>
        <dbReference type="ARBA" id="ARBA00022729"/>
    </source>
</evidence>
<gene>
    <name evidence="7" type="ORF">SAMN05660742_12443</name>
</gene>
<dbReference type="RefSeq" id="WP_091835171.1">
    <property type="nucleotide sequence ID" value="NZ_FNZK01000024.1"/>
</dbReference>
<dbReference type="SMART" id="SM00079">
    <property type="entry name" value="PBPe"/>
    <property type="match status" value="1"/>
</dbReference>
<comment type="similarity">
    <text evidence="2 4">Belongs to the bacterial solute-binding protein 3 family.</text>
</comment>
<dbReference type="Gene3D" id="3.40.190.10">
    <property type="entry name" value="Periplasmic binding protein-like II"/>
    <property type="match status" value="2"/>
</dbReference>
<dbReference type="PROSITE" id="PS51257">
    <property type="entry name" value="PROKAR_LIPOPROTEIN"/>
    <property type="match status" value="1"/>
</dbReference>
<keyword evidence="3" id="KW-0732">Signal</keyword>
<dbReference type="PANTHER" id="PTHR35936">
    <property type="entry name" value="MEMBRANE-BOUND LYTIC MUREIN TRANSGLYCOSYLASE F"/>
    <property type="match status" value="1"/>
</dbReference>
<feature type="domain" description="Ionotropic glutamate receptor C-terminal" evidence="6">
    <location>
        <begin position="32"/>
        <end position="252"/>
    </location>
</feature>
<dbReference type="Pfam" id="PF00497">
    <property type="entry name" value="SBP_bac_3"/>
    <property type="match status" value="1"/>
</dbReference>
<dbReference type="Proteomes" id="UP000199662">
    <property type="component" value="Unassembled WGS sequence"/>
</dbReference>
<proteinExistence type="inferred from homology"/>
<keyword evidence="8" id="KW-1185">Reference proteome</keyword>
<dbReference type="GO" id="GO:0030313">
    <property type="term" value="C:cell envelope"/>
    <property type="evidence" value="ECO:0007669"/>
    <property type="project" value="UniProtKB-SubCell"/>
</dbReference>
<evidence type="ECO:0000313" key="7">
    <source>
        <dbReference type="EMBL" id="SEJ92180.1"/>
    </source>
</evidence>